<evidence type="ECO:0000256" key="1">
    <source>
        <dbReference type="SAM" id="Phobius"/>
    </source>
</evidence>
<dbReference type="Gene3D" id="3.40.50.720">
    <property type="entry name" value="NAD(P)-binding Rossmann-like Domain"/>
    <property type="match status" value="1"/>
</dbReference>
<gene>
    <name evidence="3" type="ORF">UFOPK1493_02083</name>
</gene>
<protein>
    <submittedName>
        <fullName evidence="3">Unannotated protein</fullName>
    </submittedName>
</protein>
<keyword evidence="1" id="KW-0472">Membrane</keyword>
<dbReference type="InterPro" id="IPR036291">
    <property type="entry name" value="NAD(P)-bd_dom_sf"/>
</dbReference>
<name>A0A6J6DNX2_9ZZZZ</name>
<keyword evidence="1" id="KW-1133">Transmembrane helix</keyword>
<dbReference type="SUPFAM" id="SSF51735">
    <property type="entry name" value="NAD(P)-binding Rossmann-fold domains"/>
    <property type="match status" value="1"/>
</dbReference>
<feature type="transmembrane region" description="Helical" evidence="1">
    <location>
        <begin position="288"/>
        <end position="311"/>
    </location>
</feature>
<dbReference type="AlphaFoldDB" id="A0A6J6DNX2"/>
<proteinExistence type="predicted"/>
<evidence type="ECO:0000313" key="3">
    <source>
        <dbReference type="EMBL" id="CAB4565920.1"/>
    </source>
</evidence>
<dbReference type="EMBL" id="CAEZSR010000076">
    <property type="protein sequence ID" value="CAB4565920.1"/>
    <property type="molecule type" value="Genomic_DNA"/>
</dbReference>
<reference evidence="3" key="1">
    <citation type="submission" date="2020-05" db="EMBL/GenBank/DDBJ databases">
        <authorList>
            <person name="Chiriac C."/>
            <person name="Salcher M."/>
            <person name="Ghai R."/>
            <person name="Kavagutti S V."/>
        </authorList>
    </citation>
    <scope>NUCLEOTIDE SEQUENCE</scope>
</reference>
<organism evidence="3">
    <name type="scientific">freshwater metagenome</name>
    <dbReference type="NCBI Taxonomy" id="449393"/>
    <lineage>
        <taxon>unclassified sequences</taxon>
        <taxon>metagenomes</taxon>
        <taxon>ecological metagenomes</taxon>
    </lineage>
</organism>
<accession>A0A6J6DNX2</accession>
<keyword evidence="1" id="KW-0812">Transmembrane</keyword>
<feature type="domain" description="NAD-dependent epimerase/dehydratase" evidence="2">
    <location>
        <begin position="57"/>
        <end position="192"/>
    </location>
</feature>
<dbReference type="Pfam" id="PF01370">
    <property type="entry name" value="Epimerase"/>
    <property type="match status" value="1"/>
</dbReference>
<evidence type="ECO:0000259" key="2">
    <source>
        <dbReference type="Pfam" id="PF01370"/>
    </source>
</evidence>
<sequence>MVGVYLSDPGSPLGVRVSERLAALAGVERTGPDVAEIAVHDAGSDPDTRARRGESIAAPAAEVLGSLRVARHLVVVSSAMVYGAWENNPVPLTEDAVLRPDTEFRYATQLASVEQMADDWRRADAGRTVTVLRPVVALAANGTSGLARALAAGMGQRLAVDDPPAQFVHLDDLADAVALAVDRRLDGVFNVAPDGSIPAASVRALAGARPRVPLPDRVAEVVDTLRWRFQRGPIPPGLRRYTQAPWLVANDRLREAGWRPSVTNEQAYVEGTEARWWTMITPKRRQELALGGLAVAIVATIAVAVAVTRWVRRSRARR</sequence>
<dbReference type="InterPro" id="IPR001509">
    <property type="entry name" value="Epimerase_deHydtase"/>
</dbReference>